<evidence type="ECO:0000313" key="2">
    <source>
        <dbReference type="EMBL" id="SDF40081.1"/>
    </source>
</evidence>
<keyword evidence="3" id="KW-1185">Reference proteome</keyword>
<comment type="similarity">
    <text evidence="1">Belongs to the RemA family.</text>
</comment>
<dbReference type="Proteomes" id="UP000243333">
    <property type="component" value="Unassembled WGS sequence"/>
</dbReference>
<dbReference type="Pfam" id="PF04025">
    <property type="entry name" value="RemA-like"/>
    <property type="match status" value="1"/>
</dbReference>
<reference evidence="3" key="1">
    <citation type="submission" date="2016-10" db="EMBL/GenBank/DDBJ databases">
        <authorList>
            <person name="Varghese N."/>
            <person name="Submissions S."/>
        </authorList>
    </citation>
    <scope>NUCLEOTIDE SEQUENCE [LARGE SCALE GENOMIC DNA]</scope>
    <source>
        <strain evidence="3">DSM 23256</strain>
    </source>
</reference>
<gene>
    <name evidence="2" type="ORF">SAMN05660235_01461</name>
</gene>
<proteinExistence type="inferred from homology"/>
<accession>A0A1G7KSE7</accession>
<dbReference type="OrthoDB" id="5432174at2"/>
<dbReference type="NCBIfam" id="NF003315">
    <property type="entry name" value="PRK04323.1"/>
    <property type="match status" value="1"/>
</dbReference>
<name>A0A1G7KSE7_9FIRM</name>
<sequence length="88" mass="9599">MEIKLINIGFGNIVSANRIVSIVSPESAPIKRIIQEARDRGMLIDATYGRRTRAVIIADSDHVILSAVQPETVAHRLASKDTSDDTAE</sequence>
<dbReference type="AlphaFoldDB" id="A0A1G7KSE7"/>
<evidence type="ECO:0000313" key="3">
    <source>
        <dbReference type="Proteomes" id="UP000243333"/>
    </source>
</evidence>
<dbReference type="STRING" id="1123285.SAMN05660235_01461"/>
<dbReference type="NCBIfam" id="NF046064">
    <property type="entry name" value="MtxBflmRegRemA"/>
    <property type="match status" value="1"/>
</dbReference>
<evidence type="ECO:0000256" key="1">
    <source>
        <dbReference type="HAMAP-Rule" id="MF_01503"/>
    </source>
</evidence>
<dbReference type="PANTHER" id="PTHR38449:SF1">
    <property type="entry name" value="REGULATORY PROTEIN SSL2874-RELATED"/>
    <property type="match status" value="1"/>
</dbReference>
<dbReference type="PANTHER" id="PTHR38449">
    <property type="entry name" value="REGULATORY PROTEIN TM_1690-RELATED"/>
    <property type="match status" value="1"/>
</dbReference>
<dbReference type="HAMAP" id="MF_01503">
    <property type="entry name" value="RemA"/>
    <property type="match status" value="1"/>
</dbReference>
<dbReference type="EMBL" id="FNBU01000009">
    <property type="protein sequence ID" value="SDF40081.1"/>
    <property type="molecule type" value="Genomic_DNA"/>
</dbReference>
<dbReference type="InterPro" id="IPR007169">
    <property type="entry name" value="RemA-like"/>
</dbReference>
<organism evidence="2 3">
    <name type="scientific">Sporolituus thermophilus DSM 23256</name>
    <dbReference type="NCBI Taxonomy" id="1123285"/>
    <lineage>
        <taxon>Bacteria</taxon>
        <taxon>Bacillati</taxon>
        <taxon>Bacillota</taxon>
        <taxon>Negativicutes</taxon>
        <taxon>Selenomonadales</taxon>
        <taxon>Sporomusaceae</taxon>
        <taxon>Sporolituus</taxon>
    </lineage>
</organism>
<protein>
    <recommendedName>
        <fullName evidence="1">Putative regulatory protein SAMN05660235_01461</fullName>
    </recommendedName>
</protein>
<dbReference type="RefSeq" id="WP_093689517.1">
    <property type="nucleotide sequence ID" value="NZ_FNBU01000009.1"/>
</dbReference>